<dbReference type="InterPro" id="IPR004147">
    <property type="entry name" value="ABC1_dom"/>
</dbReference>
<dbReference type="InterPro" id="IPR011009">
    <property type="entry name" value="Kinase-like_dom_sf"/>
</dbReference>
<proteinExistence type="predicted"/>
<gene>
    <name evidence="2" type="ORF">Klosneuvirus_1_343</name>
</gene>
<accession>A0A1V0SID5</accession>
<dbReference type="SUPFAM" id="SSF56112">
    <property type="entry name" value="Protein kinase-like (PK-like)"/>
    <property type="match status" value="1"/>
</dbReference>
<dbReference type="Pfam" id="PF03109">
    <property type="entry name" value="ABC1"/>
    <property type="match status" value="1"/>
</dbReference>
<name>A0A1V0SID5_9VIRU</name>
<sequence length="874" mass="100510">MSHSCGTLIKKLNKSIDQANFDLAKNMTDPNMSYQLVCIKPNITMDFYSSSLKKAWEELINEFIDNPEKCSSLVSNIFSLYELSGSLPSVEQVQKKVQEIQQPGAMSKINPEDLIFDALTALVMRSSSTNKFVFEDNMKKTSYNFIRVLGDHCYCQVVDIFKLFVEKYMDKFKQQFQGKTPEEVKKLLKEKFEAFKQFLKTTQMPDIEAQNGKLIEDMATKLTGMFSFSVGSELERLIPNELGSLKVFFVRTISAYFDNLHPLIWAQIFKAMIDNLFIELPITPDEIFAFVSKHLLLNAGPFILKILQMIRPVLPKDLATKYNLSRLTYPKLPANHVEMILSRVVKEWDMYKVEGNFSASVGHVCMAYHVARPNEKIIFKIIKPLAIAQSCWEYKTLYDIKDMTKCEREFLQNMLKSNGRELNVKNEIKNLHNGYDNYTCTYKDIYGIDIDVKLTTVQALDGIMDEKCWFAFPMSLAPGMPISSLLEPESQLTTDTKYRAKLHRCFDLLVTKFFLSIIHSGFYHGDLHSGNVFFSYRENQMSLIDFGAVGEIDFFENNPNIQLLLEVVVMSLFHNFDSILDKLTVLLNSKCTENNIDMDSQEYKDLKKDLIKKKYHNIANENKEKERGAIYEKDIFSQKRINDEIAQNKQTGGSEVKEDQSIYAYYEQKQKEKETVVENKDVLPPFTQIVGDSESYSFPSVLGDIVKFYALKGVNVAIKFSDFAEFQKAYALLLGVLHKVGYSGYRVGIAIKKAIVNWKNLTKIYKVGTLYNILRVYLREKNAYVKCGGKDDDVCEIPPEVRSMMKQPKQEKNVETESEDMKILKSIIDPNLSHKNPLQPQKGGSFTDIETEDSRILKNIIASKYTYKLTKSKK</sequence>
<dbReference type="EMBL" id="KY684108">
    <property type="protein sequence ID" value="ARF11486.1"/>
    <property type="molecule type" value="Genomic_DNA"/>
</dbReference>
<evidence type="ECO:0000259" key="1">
    <source>
        <dbReference type="Pfam" id="PF03109"/>
    </source>
</evidence>
<organism evidence="2">
    <name type="scientific">Klosneuvirus KNV1</name>
    <dbReference type="NCBI Taxonomy" id="1977640"/>
    <lineage>
        <taxon>Viruses</taxon>
        <taxon>Varidnaviria</taxon>
        <taxon>Bamfordvirae</taxon>
        <taxon>Nucleocytoviricota</taxon>
        <taxon>Megaviricetes</taxon>
        <taxon>Imitervirales</taxon>
        <taxon>Mimiviridae</taxon>
        <taxon>Klosneuvirinae</taxon>
        <taxon>Klosneuvirus</taxon>
    </lineage>
</organism>
<feature type="domain" description="ABC1 atypical kinase-like" evidence="1">
    <location>
        <begin position="500"/>
        <end position="568"/>
    </location>
</feature>
<protein>
    <recommendedName>
        <fullName evidence="1">ABC1 atypical kinase-like domain-containing protein</fullName>
    </recommendedName>
</protein>
<evidence type="ECO:0000313" key="2">
    <source>
        <dbReference type="EMBL" id="ARF11486.1"/>
    </source>
</evidence>
<reference evidence="2" key="1">
    <citation type="journal article" date="2017" name="Science">
        <title>Giant viruses with an expanded complement of translation system components.</title>
        <authorList>
            <person name="Schulz F."/>
            <person name="Yutin N."/>
            <person name="Ivanova N.N."/>
            <person name="Ortega D.R."/>
            <person name="Lee T.K."/>
            <person name="Vierheilig J."/>
            <person name="Daims H."/>
            <person name="Horn M."/>
            <person name="Wagner M."/>
            <person name="Jensen G.J."/>
            <person name="Kyrpides N.C."/>
            <person name="Koonin E.V."/>
            <person name="Woyke T."/>
        </authorList>
    </citation>
    <scope>NUCLEOTIDE SEQUENCE</scope>
    <source>
        <strain evidence="2">KNV1</strain>
    </source>
</reference>
<dbReference type="Gene3D" id="1.10.510.10">
    <property type="entry name" value="Transferase(Phosphotransferase) domain 1"/>
    <property type="match status" value="1"/>
</dbReference>